<dbReference type="PANTHER" id="PTHR43372:SF4">
    <property type="entry name" value="FATTY-ACID AMIDE HYDROLASE 2"/>
    <property type="match status" value="1"/>
</dbReference>
<keyword evidence="4" id="KW-1185">Reference proteome</keyword>
<dbReference type="KEGG" id="mgor:H0P51_13660"/>
<organism evidence="3 4">
    <name type="scientific">Mycobacterium vicinigordonae</name>
    <dbReference type="NCBI Taxonomy" id="1719132"/>
    <lineage>
        <taxon>Bacteria</taxon>
        <taxon>Bacillati</taxon>
        <taxon>Actinomycetota</taxon>
        <taxon>Actinomycetes</taxon>
        <taxon>Mycobacteriales</taxon>
        <taxon>Mycobacteriaceae</taxon>
        <taxon>Mycobacterium</taxon>
    </lineage>
</organism>
<evidence type="ECO:0000313" key="3">
    <source>
        <dbReference type="EMBL" id="QLL10213.1"/>
    </source>
</evidence>
<gene>
    <name evidence="3" type="ORF">H0P51_13660</name>
</gene>
<dbReference type="AlphaFoldDB" id="A0A7D6HYM8"/>
<evidence type="ECO:0000313" key="4">
    <source>
        <dbReference type="Proteomes" id="UP000510682"/>
    </source>
</evidence>
<reference evidence="3" key="2">
    <citation type="submission" date="2020-07" db="EMBL/GenBank/DDBJ databases">
        <authorList>
            <person name="Yu X."/>
        </authorList>
    </citation>
    <scope>NUCLEOTIDE SEQUENCE [LARGE SCALE GENOMIC DNA]</scope>
    <source>
        <strain evidence="3">24T</strain>
    </source>
</reference>
<proteinExistence type="predicted"/>
<feature type="region of interest" description="Disordered" evidence="1">
    <location>
        <begin position="53"/>
        <end position="72"/>
    </location>
</feature>
<dbReference type="InterPro" id="IPR020556">
    <property type="entry name" value="Amidase_CS"/>
</dbReference>
<dbReference type="InterPro" id="IPR036928">
    <property type="entry name" value="AS_sf"/>
</dbReference>
<reference evidence="3" key="1">
    <citation type="submission" date="2020-07" db="EMBL/GenBank/DDBJ databases">
        <title>Description of Mycobacterium gordonae subsp. intergordonae subsp.nov. and Mycobacterium gordonae subsp. gordonae subsp. nov.</title>
        <authorList>
            <person name="Huang H."/>
        </authorList>
    </citation>
    <scope>NUCLEOTIDE SEQUENCE [LARGE SCALE GENOMIC DNA]</scope>
    <source>
        <strain evidence="3">24T</strain>
    </source>
</reference>
<dbReference type="Proteomes" id="UP000510682">
    <property type="component" value="Chromosome"/>
</dbReference>
<evidence type="ECO:0000259" key="2">
    <source>
        <dbReference type="Pfam" id="PF01425"/>
    </source>
</evidence>
<evidence type="ECO:0000256" key="1">
    <source>
        <dbReference type="SAM" id="MobiDB-lite"/>
    </source>
</evidence>
<dbReference type="SUPFAM" id="SSF75304">
    <property type="entry name" value="Amidase signature (AS) enzymes"/>
    <property type="match status" value="1"/>
</dbReference>
<feature type="compositionally biased region" description="Basic and acidic residues" evidence="1">
    <location>
        <begin position="53"/>
        <end position="64"/>
    </location>
</feature>
<dbReference type="PANTHER" id="PTHR43372">
    <property type="entry name" value="FATTY-ACID AMIDE HYDROLASE"/>
    <property type="match status" value="1"/>
</dbReference>
<accession>A0A7D6HYM8</accession>
<feature type="domain" description="Amidase" evidence="2">
    <location>
        <begin position="22"/>
        <end position="447"/>
    </location>
</feature>
<dbReference type="PROSITE" id="PS00571">
    <property type="entry name" value="AMIDASES"/>
    <property type="match status" value="1"/>
</dbReference>
<dbReference type="Pfam" id="PF01425">
    <property type="entry name" value="Amidase"/>
    <property type="match status" value="1"/>
</dbReference>
<sequence length="466" mass="49116">MLTLSATELARRIRTGAATSREVVETHIAHIEQVNPTLNAVVCERFSEARQEADAADERVHTEDPDSLPPFHGVPCTIKENIALTGMPNTCGVVARKTVIADRDAPSVARLRAAGAIPLGVTNIAEWTAWTATDNRIYGRTNNAYHPARTAGGSSGGEGAAVGSGASPFGLGTDIGGSIRIPAFCNGVFGHKPTGGLVPSSGQFPNCQGAQARINTTGPLARRAEDLMPLLRVIAGPHPTDPQSRHFELGDPSAVDVKDLRILVIDTDGNRPKVSNELRTAASRAAAVLRALGARVEHPTISGLSKAVFGYFGRLLQDGQWPFALETGPRTLRWASPLKEHILPVAAVNILTPPLLRFPAAIHRLTMTAQSLEAEIDSALGDDGVLFYPSATGVAPAHGRGGALHFRFALLFNALEMPATQVPLGLGTAGLPLGLQVVAGRGQDHRTIAVALALEKAFGGWTPPKY</sequence>
<dbReference type="Gene3D" id="3.90.1300.10">
    <property type="entry name" value="Amidase signature (AS) domain"/>
    <property type="match status" value="1"/>
</dbReference>
<dbReference type="EMBL" id="CP059165">
    <property type="protein sequence ID" value="QLL10213.1"/>
    <property type="molecule type" value="Genomic_DNA"/>
</dbReference>
<name>A0A7D6HYM8_9MYCO</name>
<dbReference type="InterPro" id="IPR023631">
    <property type="entry name" value="Amidase_dom"/>
</dbReference>
<dbReference type="InterPro" id="IPR052739">
    <property type="entry name" value="FAAH2"/>
</dbReference>
<protein>
    <submittedName>
        <fullName evidence="3">Amidase</fullName>
    </submittedName>
</protein>
<dbReference type="GO" id="GO:0012505">
    <property type="term" value="C:endomembrane system"/>
    <property type="evidence" value="ECO:0007669"/>
    <property type="project" value="TreeGrafter"/>
</dbReference>